<dbReference type="InterPro" id="IPR052775">
    <property type="entry name" value="IUN_hydrolase"/>
</dbReference>
<protein>
    <recommendedName>
        <fullName evidence="2">Inosine/uridine-preferring nucleoside hydrolase domain-containing protein</fullName>
    </recommendedName>
</protein>
<evidence type="ECO:0000313" key="4">
    <source>
        <dbReference type="Proteomes" id="UP000507470"/>
    </source>
</evidence>
<dbReference type="InterPro" id="IPR001910">
    <property type="entry name" value="Inosine/uridine_hydrolase_dom"/>
</dbReference>
<dbReference type="InterPro" id="IPR036452">
    <property type="entry name" value="Ribo_hydro-like"/>
</dbReference>
<reference evidence="3 4" key="1">
    <citation type="submission" date="2020-06" db="EMBL/GenBank/DDBJ databases">
        <authorList>
            <person name="Li R."/>
            <person name="Bekaert M."/>
        </authorList>
    </citation>
    <scope>NUCLEOTIDE SEQUENCE [LARGE SCALE GENOMIC DNA]</scope>
    <source>
        <strain evidence="4">wild</strain>
    </source>
</reference>
<dbReference type="SUPFAM" id="SSF53590">
    <property type="entry name" value="Nucleoside hydrolase"/>
    <property type="match status" value="1"/>
</dbReference>
<name>A0A6J8E8F0_MYTCO</name>
<dbReference type="OrthoDB" id="432381at2759"/>
<dbReference type="GO" id="GO:0016799">
    <property type="term" value="F:hydrolase activity, hydrolyzing N-glycosyl compounds"/>
    <property type="evidence" value="ECO:0007669"/>
    <property type="project" value="InterPro"/>
</dbReference>
<proteinExistence type="inferred from homology"/>
<feature type="domain" description="Inosine/uridine-preferring nucleoside hydrolase" evidence="2">
    <location>
        <begin position="16"/>
        <end position="60"/>
    </location>
</feature>
<gene>
    <name evidence="3" type="ORF">MCOR_49284</name>
</gene>
<dbReference type="AlphaFoldDB" id="A0A6J8E8F0"/>
<accession>A0A6J8E8F0</accession>
<dbReference type="Gene3D" id="3.90.245.10">
    <property type="entry name" value="Ribonucleoside hydrolase-like"/>
    <property type="match status" value="2"/>
</dbReference>
<sequence length="184" mass="20886">MVGTKKHAEAHGDDGQGEITLIALAPLTNVALALRLDPDFGRKLKEVFIMGGNIEAAEANGIEWVSKIDNVWIKKEWYDRWVNMDTRKSRFIKAFSRKTAEFNRTLLKHPKYSPYDLLTMAIAIDQTVITESVDKWCTVEIGGNHTRGQLVVDWANKTGNKLNVRIIKKVNTDKTKAYFMSMAM</sequence>
<dbReference type="EMBL" id="CACVKT020008675">
    <property type="protein sequence ID" value="CAC5416690.1"/>
    <property type="molecule type" value="Genomic_DNA"/>
</dbReference>
<evidence type="ECO:0000256" key="1">
    <source>
        <dbReference type="ARBA" id="ARBA00009176"/>
    </source>
</evidence>
<dbReference type="PANTHER" id="PTHR46190">
    <property type="entry name" value="SI:CH211-201H21.5-RELATED"/>
    <property type="match status" value="1"/>
</dbReference>
<dbReference type="Pfam" id="PF01156">
    <property type="entry name" value="IU_nuc_hydro"/>
    <property type="match status" value="2"/>
</dbReference>
<evidence type="ECO:0000313" key="3">
    <source>
        <dbReference type="EMBL" id="CAC5416690.1"/>
    </source>
</evidence>
<evidence type="ECO:0000259" key="2">
    <source>
        <dbReference type="Pfam" id="PF01156"/>
    </source>
</evidence>
<comment type="similarity">
    <text evidence="1">Belongs to the IUNH family.</text>
</comment>
<feature type="domain" description="Inosine/uridine-preferring nucleoside hydrolase" evidence="2">
    <location>
        <begin position="73"/>
        <end position="175"/>
    </location>
</feature>
<dbReference type="Proteomes" id="UP000507470">
    <property type="component" value="Unassembled WGS sequence"/>
</dbReference>
<organism evidence="3 4">
    <name type="scientific">Mytilus coruscus</name>
    <name type="common">Sea mussel</name>
    <dbReference type="NCBI Taxonomy" id="42192"/>
    <lineage>
        <taxon>Eukaryota</taxon>
        <taxon>Metazoa</taxon>
        <taxon>Spiralia</taxon>
        <taxon>Lophotrochozoa</taxon>
        <taxon>Mollusca</taxon>
        <taxon>Bivalvia</taxon>
        <taxon>Autobranchia</taxon>
        <taxon>Pteriomorphia</taxon>
        <taxon>Mytilida</taxon>
        <taxon>Mytiloidea</taxon>
        <taxon>Mytilidae</taxon>
        <taxon>Mytilinae</taxon>
        <taxon>Mytilus</taxon>
    </lineage>
</organism>
<dbReference type="PANTHER" id="PTHR46190:SF1">
    <property type="entry name" value="SI:CH211-201H21.5"/>
    <property type="match status" value="1"/>
</dbReference>
<keyword evidence="4" id="KW-1185">Reference proteome</keyword>